<evidence type="ECO:0000313" key="1">
    <source>
        <dbReference type="EMBL" id="KAK7280484.1"/>
    </source>
</evidence>
<gene>
    <name evidence="1" type="ORF">RJT34_25548</name>
</gene>
<dbReference type="Proteomes" id="UP001359559">
    <property type="component" value="Unassembled WGS sequence"/>
</dbReference>
<accession>A0AAN9FQ25</accession>
<dbReference type="EMBL" id="JAYKXN010000006">
    <property type="protein sequence ID" value="KAK7280484.1"/>
    <property type="molecule type" value="Genomic_DNA"/>
</dbReference>
<organism evidence="1 2">
    <name type="scientific">Clitoria ternatea</name>
    <name type="common">Butterfly pea</name>
    <dbReference type="NCBI Taxonomy" id="43366"/>
    <lineage>
        <taxon>Eukaryota</taxon>
        <taxon>Viridiplantae</taxon>
        <taxon>Streptophyta</taxon>
        <taxon>Embryophyta</taxon>
        <taxon>Tracheophyta</taxon>
        <taxon>Spermatophyta</taxon>
        <taxon>Magnoliopsida</taxon>
        <taxon>eudicotyledons</taxon>
        <taxon>Gunneridae</taxon>
        <taxon>Pentapetalae</taxon>
        <taxon>rosids</taxon>
        <taxon>fabids</taxon>
        <taxon>Fabales</taxon>
        <taxon>Fabaceae</taxon>
        <taxon>Papilionoideae</taxon>
        <taxon>50 kb inversion clade</taxon>
        <taxon>NPAAA clade</taxon>
        <taxon>indigoferoid/millettioid clade</taxon>
        <taxon>Phaseoleae</taxon>
        <taxon>Clitoria</taxon>
    </lineage>
</organism>
<keyword evidence="2" id="KW-1185">Reference proteome</keyword>
<sequence length="80" mass="9022">MPIITVSLINVTFFIPRKSLCKIHTLVMLMKLYFQSSQTAKHFFSYISSPNYKAPNSATIHIEAPLGNSYANSEIHSEAM</sequence>
<evidence type="ECO:0000313" key="2">
    <source>
        <dbReference type="Proteomes" id="UP001359559"/>
    </source>
</evidence>
<comment type="caution">
    <text evidence="1">The sequence shown here is derived from an EMBL/GenBank/DDBJ whole genome shotgun (WGS) entry which is preliminary data.</text>
</comment>
<name>A0AAN9FQ25_CLITE</name>
<reference evidence="1 2" key="1">
    <citation type="submission" date="2024-01" db="EMBL/GenBank/DDBJ databases">
        <title>The genomes of 5 underutilized Papilionoideae crops provide insights into root nodulation and disease resistance.</title>
        <authorList>
            <person name="Yuan L."/>
        </authorList>
    </citation>
    <scope>NUCLEOTIDE SEQUENCE [LARGE SCALE GENOMIC DNA]</scope>
    <source>
        <strain evidence="1">LY-2023</strain>
        <tissue evidence="1">Leaf</tissue>
    </source>
</reference>
<protein>
    <submittedName>
        <fullName evidence="1">Uncharacterized protein</fullName>
    </submittedName>
</protein>
<dbReference type="AlphaFoldDB" id="A0AAN9FQ25"/>
<proteinExistence type="predicted"/>